<dbReference type="EMBL" id="JBHSIU010000034">
    <property type="protein sequence ID" value="MFC5001332.1"/>
    <property type="molecule type" value="Genomic_DNA"/>
</dbReference>
<keyword evidence="2" id="KW-1185">Reference proteome</keyword>
<dbReference type="GO" id="GO:0016787">
    <property type="term" value="F:hydrolase activity"/>
    <property type="evidence" value="ECO:0007669"/>
    <property type="project" value="UniProtKB-KW"/>
</dbReference>
<dbReference type="Proteomes" id="UP001595912">
    <property type="component" value="Unassembled WGS sequence"/>
</dbReference>
<evidence type="ECO:0000313" key="1">
    <source>
        <dbReference type="EMBL" id="MFC5001332.1"/>
    </source>
</evidence>
<proteinExistence type="predicted"/>
<evidence type="ECO:0000313" key="2">
    <source>
        <dbReference type="Proteomes" id="UP001595912"/>
    </source>
</evidence>
<dbReference type="SUPFAM" id="SSF53474">
    <property type="entry name" value="alpha/beta-Hydrolases"/>
    <property type="match status" value="1"/>
</dbReference>
<name>A0ABV9VY52_9ACTN</name>
<comment type="caution">
    <text evidence="1">The sequence shown here is derived from an EMBL/GenBank/DDBJ whole genome shotgun (WGS) entry which is preliminary data.</text>
</comment>
<dbReference type="InterPro" id="IPR029058">
    <property type="entry name" value="AB_hydrolase_fold"/>
</dbReference>
<dbReference type="Gene3D" id="3.40.50.1820">
    <property type="entry name" value="alpha/beta hydrolase"/>
    <property type="match status" value="1"/>
</dbReference>
<organism evidence="1 2">
    <name type="scientific">Dactylosporangium cerinum</name>
    <dbReference type="NCBI Taxonomy" id="1434730"/>
    <lineage>
        <taxon>Bacteria</taxon>
        <taxon>Bacillati</taxon>
        <taxon>Actinomycetota</taxon>
        <taxon>Actinomycetes</taxon>
        <taxon>Micromonosporales</taxon>
        <taxon>Micromonosporaceae</taxon>
        <taxon>Dactylosporangium</taxon>
    </lineage>
</organism>
<sequence>MNDLDELKRYIVAHARGQRIGKLQEKLDSIVDDGDGPGSWVTQWSAAAAALERRGQLLPASRHYIMARFPYPDRPTRTRAAHDAAATFERWRAGRDLHPLDFEHDGHPVRCWQSGLSSARPRPLVVIMGGHLTVKEQWAPRLGVFRRLGLAAVVADIPRIGGNTVPYDAGAHRFLSSLLDAVGDRADVRQTYAIALSFSGHLALRCALEDPRLRGVVTAGAPIRSFFTDEAWQARLPRVTTDTLSHLTGLGLDQLGDWVIGPAQLAALRIPVAAVASTRDEIIPREDLLVLRDNVRDFRMLVHDDVHGAPNHTLESMAWTALSIQRMRGRSALPLRLLLRAARLRAAL</sequence>
<keyword evidence="1" id="KW-0378">Hydrolase</keyword>
<reference evidence="2" key="1">
    <citation type="journal article" date="2019" name="Int. J. Syst. Evol. Microbiol.">
        <title>The Global Catalogue of Microorganisms (GCM) 10K type strain sequencing project: providing services to taxonomists for standard genome sequencing and annotation.</title>
        <authorList>
            <consortium name="The Broad Institute Genomics Platform"/>
            <consortium name="The Broad Institute Genome Sequencing Center for Infectious Disease"/>
            <person name="Wu L."/>
            <person name="Ma J."/>
        </authorList>
    </citation>
    <scope>NUCLEOTIDE SEQUENCE [LARGE SCALE GENOMIC DNA]</scope>
    <source>
        <strain evidence="2">CGMCC 4.7152</strain>
    </source>
</reference>
<gene>
    <name evidence="1" type="ORF">ACFPIJ_26300</name>
</gene>
<protein>
    <submittedName>
        <fullName evidence="1">Alpha/beta hydrolase</fullName>
    </submittedName>
</protein>
<dbReference type="RefSeq" id="WP_380118276.1">
    <property type="nucleotide sequence ID" value="NZ_JBHSIU010000034.1"/>
</dbReference>
<accession>A0ABV9VY52</accession>